<dbReference type="InterPro" id="IPR013786">
    <property type="entry name" value="AcylCoA_DH/ox_N"/>
</dbReference>
<sequence length="465" mass="50577">MNVTVPVPEPVVAPVAYVPEPPREPAHIIASDAEAIGIATTLAQLFAERAGERDRDRRLPVGELDIFSRSGLWGITVPRPYGGAGVSQATVAQVLEILAAGDSSIAQIPQNHFEIIDLIRLTGSEAQKRELFGLVLEGYRLGNAFSEYKGRHVEDFQTRIEKRGDDYVVTGEKFYSTGALFAHLVPIVALDADGRAWVAIADRGATGLEIVDDWSGFGQRTTASGTVRLHEVVVPAARVLPAYIAYEAPSASGPQSQIAHAAIDAGIAKGAIERTIRFVREQARPWIDAKQERAADDPYTIAAVGELEIRLHAAEALLERAGRITDAAIADPTPARIATAKVAVAEAKVLTTEVALLATNKLFELAGTRSVLAANQLDRLWRDARTHTLHDPVRWKYHAVGNYYLNDAAPRCTPGSDVRWRSGGWNGGDRPVFSARHHRDHCIHPRLVAAGRRPDRAVGRNPHRL</sequence>
<dbReference type="InterPro" id="IPR013107">
    <property type="entry name" value="Acyl-CoA_DH_C"/>
</dbReference>
<organism evidence="5 6">
    <name type="scientific">Segnochrobactrum spirostomi</name>
    <dbReference type="NCBI Taxonomy" id="2608987"/>
    <lineage>
        <taxon>Bacteria</taxon>
        <taxon>Pseudomonadati</taxon>
        <taxon>Pseudomonadota</taxon>
        <taxon>Alphaproteobacteria</taxon>
        <taxon>Hyphomicrobiales</taxon>
        <taxon>Segnochrobactraceae</taxon>
        <taxon>Segnochrobactrum</taxon>
    </lineage>
</organism>
<dbReference type="NCBIfam" id="TIGR04022">
    <property type="entry name" value="sulfur_SfnB"/>
    <property type="match status" value="1"/>
</dbReference>
<evidence type="ECO:0000259" key="4">
    <source>
        <dbReference type="Pfam" id="PF08028"/>
    </source>
</evidence>
<dbReference type="InterPro" id="IPR036250">
    <property type="entry name" value="AcylCo_DH-like_C"/>
</dbReference>
<dbReference type="InterPro" id="IPR009100">
    <property type="entry name" value="AcylCoA_DH/oxidase_NM_dom_sf"/>
</dbReference>
<dbReference type="Gene3D" id="1.20.140.10">
    <property type="entry name" value="Butyryl-CoA Dehydrogenase, subunit A, domain 3"/>
    <property type="match status" value="1"/>
</dbReference>
<dbReference type="PANTHER" id="PTHR48083">
    <property type="entry name" value="MEDIUM-CHAIN SPECIFIC ACYL-COA DEHYDROGENASE, MITOCHONDRIAL-RELATED"/>
    <property type="match status" value="1"/>
</dbReference>
<evidence type="ECO:0000259" key="3">
    <source>
        <dbReference type="Pfam" id="PF02771"/>
    </source>
</evidence>
<dbReference type="EC" id="1.-.-.-" evidence="5"/>
<dbReference type="AlphaFoldDB" id="A0A6A7Y5Z6"/>
<dbReference type="EMBL" id="VWNA01000002">
    <property type="protein sequence ID" value="MQT14634.1"/>
    <property type="molecule type" value="Genomic_DNA"/>
</dbReference>
<protein>
    <submittedName>
        <fullName evidence="5">SfnB family sulfur acquisition oxidoreductase</fullName>
        <ecNumber evidence="5">1.-.-.-</ecNumber>
    </submittedName>
</protein>
<dbReference type="GO" id="GO:0050660">
    <property type="term" value="F:flavin adenine dinucleotide binding"/>
    <property type="evidence" value="ECO:0007669"/>
    <property type="project" value="InterPro"/>
</dbReference>
<feature type="domain" description="Acyl-CoA dehydrogenase C-terminal" evidence="4">
    <location>
        <begin position="259"/>
        <end position="391"/>
    </location>
</feature>
<proteinExistence type="inferred from homology"/>
<accession>A0A6A7Y5Z6</accession>
<dbReference type="SUPFAM" id="SSF56645">
    <property type="entry name" value="Acyl-CoA dehydrogenase NM domain-like"/>
    <property type="match status" value="1"/>
</dbReference>
<dbReference type="InterPro" id="IPR037069">
    <property type="entry name" value="AcylCoA_DH/ox_N_sf"/>
</dbReference>
<evidence type="ECO:0000313" key="5">
    <source>
        <dbReference type="EMBL" id="MQT14634.1"/>
    </source>
</evidence>
<dbReference type="Pfam" id="PF02771">
    <property type="entry name" value="Acyl-CoA_dh_N"/>
    <property type="match status" value="1"/>
</dbReference>
<comment type="similarity">
    <text evidence="2">Belongs to the HpaH/HsaA monooxygenase family.</text>
</comment>
<dbReference type="Gene3D" id="1.10.540.10">
    <property type="entry name" value="Acyl-CoA dehydrogenase/oxidase, N-terminal domain"/>
    <property type="match status" value="1"/>
</dbReference>
<dbReference type="GO" id="GO:0005737">
    <property type="term" value="C:cytoplasm"/>
    <property type="evidence" value="ECO:0007669"/>
    <property type="project" value="TreeGrafter"/>
</dbReference>
<dbReference type="PANTHER" id="PTHR48083:SF19">
    <property type="entry name" value="FLAVIN-DEPENDENT MONOOXYGENASE, OXYGENASE SUBUNIT HSAA"/>
    <property type="match status" value="1"/>
</dbReference>
<feature type="domain" description="Acyl-CoA dehydrogenase/oxidase N-terminal" evidence="3">
    <location>
        <begin position="45"/>
        <end position="132"/>
    </location>
</feature>
<evidence type="ECO:0000313" key="6">
    <source>
        <dbReference type="Proteomes" id="UP000332515"/>
    </source>
</evidence>
<dbReference type="InterPro" id="IPR023922">
    <property type="entry name" value="S04_starv_induced_SfnB"/>
</dbReference>
<dbReference type="InterPro" id="IPR046373">
    <property type="entry name" value="Acyl-CoA_Oxase/DH_mid-dom_sf"/>
</dbReference>
<reference evidence="5 6" key="1">
    <citation type="submission" date="2019-09" db="EMBL/GenBank/DDBJ databases">
        <title>Segnochrobactrum spirostomi gen. nov., sp. nov., isolated from the ciliate Spirostomum cf. yagiui and description of a novel family, Segnochrobactraceae fam. nov. within the order Rhizobiales of the class Alphaproteobacteria.</title>
        <authorList>
            <person name="Akter S."/>
            <person name="Shazib S.U.A."/>
            <person name="Shin M.K."/>
        </authorList>
    </citation>
    <scope>NUCLEOTIDE SEQUENCE [LARGE SCALE GENOMIC DNA]</scope>
    <source>
        <strain evidence="5 6">Sp-1</strain>
    </source>
</reference>
<dbReference type="GO" id="GO:0016712">
    <property type="term" value="F:oxidoreductase activity, acting on paired donors, with incorporation or reduction of molecular oxygen, reduced flavin or flavoprotein as one donor, and incorporation of one atom of oxygen"/>
    <property type="evidence" value="ECO:0007669"/>
    <property type="project" value="TreeGrafter"/>
</dbReference>
<dbReference type="Proteomes" id="UP000332515">
    <property type="component" value="Unassembled WGS sequence"/>
</dbReference>
<dbReference type="Pfam" id="PF08028">
    <property type="entry name" value="Acyl-CoA_dh_2"/>
    <property type="match status" value="1"/>
</dbReference>
<evidence type="ECO:0000256" key="2">
    <source>
        <dbReference type="ARBA" id="ARBA00049661"/>
    </source>
</evidence>
<name>A0A6A7Y5Z6_9HYPH</name>
<comment type="caution">
    <text evidence="5">The sequence shown here is derived from an EMBL/GenBank/DDBJ whole genome shotgun (WGS) entry which is preliminary data.</text>
</comment>
<dbReference type="InterPro" id="IPR050741">
    <property type="entry name" value="Acyl-CoA_dehydrogenase"/>
</dbReference>
<gene>
    <name evidence="5" type="ORF">F0357_18630</name>
</gene>
<dbReference type="Gene3D" id="2.40.110.10">
    <property type="entry name" value="Butyryl-CoA Dehydrogenase, subunit A, domain 2"/>
    <property type="match status" value="1"/>
</dbReference>
<dbReference type="SUPFAM" id="SSF47203">
    <property type="entry name" value="Acyl-CoA dehydrogenase C-terminal domain-like"/>
    <property type="match status" value="1"/>
</dbReference>
<evidence type="ECO:0000256" key="1">
    <source>
        <dbReference type="ARBA" id="ARBA00023002"/>
    </source>
</evidence>
<keyword evidence="1 5" id="KW-0560">Oxidoreductase</keyword>
<keyword evidence="6" id="KW-1185">Reference proteome</keyword>
<dbReference type="GO" id="GO:0033539">
    <property type="term" value="P:fatty acid beta-oxidation using acyl-CoA dehydrogenase"/>
    <property type="evidence" value="ECO:0007669"/>
    <property type="project" value="TreeGrafter"/>
</dbReference>
<dbReference type="GO" id="GO:0003995">
    <property type="term" value="F:acyl-CoA dehydrogenase activity"/>
    <property type="evidence" value="ECO:0007669"/>
    <property type="project" value="TreeGrafter"/>
</dbReference>